<gene>
    <name evidence="1" type="ORF">CNLFYP112_00524</name>
</gene>
<accession>A0A6N2W001</accession>
<evidence type="ECO:0000313" key="1">
    <source>
        <dbReference type="EMBL" id="VYT32746.1"/>
    </source>
</evidence>
<evidence type="ECO:0008006" key="2">
    <source>
        <dbReference type="Google" id="ProtNLM"/>
    </source>
</evidence>
<dbReference type="EMBL" id="CACRTG010000034">
    <property type="protein sequence ID" value="VYT32746.1"/>
    <property type="molecule type" value="Genomic_DNA"/>
</dbReference>
<protein>
    <recommendedName>
        <fullName evidence="2">SprT-like domain-containing protein</fullName>
    </recommendedName>
</protein>
<dbReference type="AlphaFoldDB" id="A0A6N2W001"/>
<name>A0A6N2W001_9FIRM</name>
<organism evidence="1">
    <name type="scientific">[Clostridium] nexile</name>
    <dbReference type="NCBI Taxonomy" id="29361"/>
    <lineage>
        <taxon>Bacteria</taxon>
        <taxon>Bacillati</taxon>
        <taxon>Bacillota</taxon>
        <taxon>Clostridia</taxon>
        <taxon>Lachnospirales</taxon>
        <taxon>Lachnospiraceae</taxon>
        <taxon>Tyzzerella</taxon>
    </lineage>
</organism>
<reference evidence="1" key="1">
    <citation type="submission" date="2019-11" db="EMBL/GenBank/DDBJ databases">
        <authorList>
            <person name="Feng L."/>
        </authorList>
    </citation>
    <scope>NUCLEOTIDE SEQUENCE</scope>
    <source>
        <strain evidence="1">CnexileLFYP112</strain>
    </source>
</reference>
<sequence length="215" mass="25530">MNINALNQYICGYVLDIYRDFCILLEREKKNEPLFFLRNFGNRYTKDFENMNGRRWAHSFEKNGKLCVYVPVEIYPKEDIIKNIIHILIHICNENQDIAESTNGKYHNKLFALKAQEFGIECEYSRNYGWNFETIPDSIKEDGLRIIDRYYDDLITYAKLYIAMERARSENLSPRTHNSYVTYECPVCKKRIKASRDSKVICAVCERLFERISGK</sequence>
<proteinExistence type="predicted"/>